<dbReference type="AlphaFoldDB" id="A0A3D2X9H6"/>
<comment type="caution">
    <text evidence="1">The sequence shown here is derived from an EMBL/GenBank/DDBJ whole genome shotgun (WGS) entry which is preliminary data.</text>
</comment>
<protein>
    <submittedName>
        <fullName evidence="1">Uncharacterized protein</fullName>
    </submittedName>
</protein>
<organism evidence="1 2">
    <name type="scientific">Lachnoclostridium phytofermentans</name>
    <dbReference type="NCBI Taxonomy" id="66219"/>
    <lineage>
        <taxon>Bacteria</taxon>
        <taxon>Bacillati</taxon>
        <taxon>Bacillota</taxon>
        <taxon>Clostridia</taxon>
        <taxon>Lachnospirales</taxon>
        <taxon>Lachnospiraceae</taxon>
    </lineage>
</organism>
<accession>A0A3D2X9H6</accession>
<sequence>MSNKEIIIQLLDKIPDYKIGYVLAYIQGITADEEADDIFCERMYQNYLDDKDIEKDKAYSLDECKKEWGID</sequence>
<gene>
    <name evidence="1" type="ORF">DHW61_13385</name>
</gene>
<evidence type="ECO:0000313" key="2">
    <source>
        <dbReference type="Proteomes" id="UP000262969"/>
    </source>
</evidence>
<evidence type="ECO:0000313" key="1">
    <source>
        <dbReference type="EMBL" id="HCL03377.1"/>
    </source>
</evidence>
<name>A0A3D2X9H6_9FIRM</name>
<dbReference type="Proteomes" id="UP000262969">
    <property type="component" value="Unassembled WGS sequence"/>
</dbReference>
<dbReference type="EMBL" id="DPVV01000447">
    <property type="protein sequence ID" value="HCL03377.1"/>
    <property type="molecule type" value="Genomic_DNA"/>
</dbReference>
<reference evidence="1 2" key="1">
    <citation type="journal article" date="2018" name="Nat. Biotechnol.">
        <title>A standardized bacterial taxonomy based on genome phylogeny substantially revises the tree of life.</title>
        <authorList>
            <person name="Parks D.H."/>
            <person name="Chuvochina M."/>
            <person name="Waite D.W."/>
            <person name="Rinke C."/>
            <person name="Skarshewski A."/>
            <person name="Chaumeil P.A."/>
            <person name="Hugenholtz P."/>
        </authorList>
    </citation>
    <scope>NUCLEOTIDE SEQUENCE [LARGE SCALE GENOMIC DNA]</scope>
    <source>
        <strain evidence="1">UBA11728</strain>
    </source>
</reference>
<proteinExistence type="predicted"/>